<evidence type="ECO:0000313" key="2">
    <source>
        <dbReference type="EMBL" id="RKP07742.1"/>
    </source>
</evidence>
<sequence length="221" mass="23535">MPRKFISTAPAKRLTGSIQAAIADLEQDAGMFFRSERLLNWSRQRRASIDAQRANQPESPAPLLGEAAAEAHNVTANGQDSLPRLPLSPSAIDGGSGMHHSRSAASMEDIILPDVDTMDAKVPGPLPFAPVEAIHGTVAPRPAHAGEFTVDGLEINYSHPSQLSNYGAGDRLETLREETDDQTEEAQSLTADVAANGERYYTPPGSLPVTPANVSSLARMS</sequence>
<evidence type="ECO:0000256" key="1">
    <source>
        <dbReference type="SAM" id="MobiDB-lite"/>
    </source>
</evidence>
<name>A0A4P9XPE2_9FUNG</name>
<gene>
    <name evidence="2" type="ORF">THASP1DRAFT_30448</name>
</gene>
<protein>
    <submittedName>
        <fullName evidence="2">Uncharacterized protein</fullName>
    </submittedName>
</protein>
<feature type="compositionally biased region" description="Polar residues" evidence="1">
    <location>
        <begin position="212"/>
        <end position="221"/>
    </location>
</feature>
<organism evidence="2 3">
    <name type="scientific">Thamnocephalis sphaerospora</name>
    <dbReference type="NCBI Taxonomy" id="78915"/>
    <lineage>
        <taxon>Eukaryota</taxon>
        <taxon>Fungi</taxon>
        <taxon>Fungi incertae sedis</taxon>
        <taxon>Zoopagomycota</taxon>
        <taxon>Zoopagomycotina</taxon>
        <taxon>Zoopagomycetes</taxon>
        <taxon>Zoopagales</taxon>
        <taxon>Sigmoideomycetaceae</taxon>
        <taxon>Thamnocephalis</taxon>
    </lineage>
</organism>
<evidence type="ECO:0000313" key="3">
    <source>
        <dbReference type="Proteomes" id="UP000271241"/>
    </source>
</evidence>
<keyword evidence="3" id="KW-1185">Reference proteome</keyword>
<dbReference type="AlphaFoldDB" id="A0A4P9XPE2"/>
<reference evidence="3" key="1">
    <citation type="journal article" date="2018" name="Nat. Microbiol.">
        <title>Leveraging single-cell genomics to expand the fungal tree of life.</title>
        <authorList>
            <person name="Ahrendt S.R."/>
            <person name="Quandt C.A."/>
            <person name="Ciobanu D."/>
            <person name="Clum A."/>
            <person name="Salamov A."/>
            <person name="Andreopoulos B."/>
            <person name="Cheng J.F."/>
            <person name="Woyke T."/>
            <person name="Pelin A."/>
            <person name="Henrissat B."/>
            <person name="Reynolds N.K."/>
            <person name="Benny G.L."/>
            <person name="Smith M.E."/>
            <person name="James T.Y."/>
            <person name="Grigoriev I.V."/>
        </authorList>
    </citation>
    <scope>NUCLEOTIDE SEQUENCE [LARGE SCALE GENOMIC DNA]</scope>
    <source>
        <strain evidence="3">RSA 1356</strain>
    </source>
</reference>
<dbReference type="Proteomes" id="UP000271241">
    <property type="component" value="Unassembled WGS sequence"/>
</dbReference>
<feature type="region of interest" description="Disordered" evidence="1">
    <location>
        <begin position="180"/>
        <end position="221"/>
    </location>
</feature>
<dbReference type="EMBL" id="KZ992678">
    <property type="protein sequence ID" value="RKP07742.1"/>
    <property type="molecule type" value="Genomic_DNA"/>
</dbReference>
<proteinExistence type="predicted"/>
<accession>A0A4P9XPE2</accession>
<feature type="region of interest" description="Disordered" evidence="1">
    <location>
        <begin position="77"/>
        <end position="102"/>
    </location>
</feature>